<accession>A0A2U2C6T3</accession>
<dbReference type="PANTHER" id="PTHR47429">
    <property type="entry name" value="PROTEIN TWIN LOV 1"/>
    <property type="match status" value="1"/>
</dbReference>
<dbReference type="InterPro" id="IPR000014">
    <property type="entry name" value="PAS"/>
</dbReference>
<protein>
    <recommendedName>
        <fullName evidence="4">PAS domain-containing protein</fullName>
    </recommendedName>
</protein>
<gene>
    <name evidence="5" type="ORF">C4N9_16040</name>
</gene>
<keyword evidence="6" id="KW-1185">Reference proteome</keyword>
<dbReference type="Pfam" id="PF13426">
    <property type="entry name" value="PAS_9"/>
    <property type="match status" value="1"/>
</dbReference>
<keyword evidence="2" id="KW-0288">FMN</keyword>
<evidence type="ECO:0000313" key="6">
    <source>
        <dbReference type="Proteomes" id="UP000244940"/>
    </source>
</evidence>
<dbReference type="AlphaFoldDB" id="A0A2U2C6T3"/>
<dbReference type="Proteomes" id="UP000244940">
    <property type="component" value="Unassembled WGS sequence"/>
</dbReference>
<dbReference type="OrthoDB" id="489241at2"/>
<proteinExistence type="predicted"/>
<sequence>MLVQIGAAGSRISTMTATVPAPLLSFLKQSGVALTLADATSEDFPLLFVNDAFCKLTGYGPESVIGQNCRFLQPPEGAGPVRERIRAYLANDANTTERFLLSNRRKDGTPFVNVLYMTKIFHGKTCVFVLGSQFDAARIDGRNDTLYDSALKDDVRQLSVIAGDTGFLMYGSIEALATSTALIAQSRGANQ</sequence>
<dbReference type="SMART" id="SM00091">
    <property type="entry name" value="PAS"/>
    <property type="match status" value="1"/>
</dbReference>
<evidence type="ECO:0000256" key="3">
    <source>
        <dbReference type="ARBA" id="ARBA00022991"/>
    </source>
</evidence>
<dbReference type="InterPro" id="IPR035965">
    <property type="entry name" value="PAS-like_dom_sf"/>
</dbReference>
<comment type="caution">
    <text evidence="5">The sequence shown here is derived from an EMBL/GenBank/DDBJ whole genome shotgun (WGS) entry which is preliminary data.</text>
</comment>
<evidence type="ECO:0000256" key="1">
    <source>
        <dbReference type="ARBA" id="ARBA00022630"/>
    </source>
</evidence>
<dbReference type="EMBL" id="QEYD01000010">
    <property type="protein sequence ID" value="PWE27551.1"/>
    <property type="molecule type" value="Genomic_DNA"/>
</dbReference>
<name>A0A2U2C6T3_9RHOB</name>
<dbReference type="PROSITE" id="PS50112">
    <property type="entry name" value="PAS"/>
    <property type="match status" value="1"/>
</dbReference>
<feature type="domain" description="PAS" evidence="4">
    <location>
        <begin position="19"/>
        <end position="92"/>
    </location>
</feature>
<dbReference type="Gene3D" id="3.30.450.20">
    <property type="entry name" value="PAS domain"/>
    <property type="match status" value="1"/>
</dbReference>
<dbReference type="SUPFAM" id="SSF55785">
    <property type="entry name" value="PYP-like sensor domain (PAS domain)"/>
    <property type="match status" value="1"/>
</dbReference>
<dbReference type="PANTHER" id="PTHR47429:SF2">
    <property type="entry name" value="PROTEIN TWIN LOV 1"/>
    <property type="match status" value="1"/>
</dbReference>
<dbReference type="CDD" id="cd00130">
    <property type="entry name" value="PAS"/>
    <property type="match status" value="1"/>
</dbReference>
<reference evidence="5 6" key="1">
    <citation type="submission" date="2018-05" db="EMBL/GenBank/DDBJ databases">
        <title>Pararhodobacter marina sp. nov., isolated from deep-sea water of the Indian Ocean.</title>
        <authorList>
            <person name="Lai Q.Sr."/>
            <person name="Liu X."/>
            <person name="Shao Z."/>
        </authorList>
    </citation>
    <scope>NUCLEOTIDE SEQUENCE [LARGE SCALE GENOMIC DNA]</scope>
    <source>
        <strain evidence="5 6">CIC4N-9</strain>
    </source>
</reference>
<keyword evidence="3" id="KW-0157">Chromophore</keyword>
<organism evidence="5 6">
    <name type="scientific">Pararhodobacter marinus</name>
    <dbReference type="NCBI Taxonomy" id="2184063"/>
    <lineage>
        <taxon>Bacteria</taxon>
        <taxon>Pseudomonadati</taxon>
        <taxon>Pseudomonadota</taxon>
        <taxon>Alphaproteobacteria</taxon>
        <taxon>Rhodobacterales</taxon>
        <taxon>Paracoccaceae</taxon>
        <taxon>Pararhodobacter</taxon>
    </lineage>
</organism>
<evidence type="ECO:0000256" key="2">
    <source>
        <dbReference type="ARBA" id="ARBA00022643"/>
    </source>
</evidence>
<evidence type="ECO:0000313" key="5">
    <source>
        <dbReference type="EMBL" id="PWE27551.1"/>
    </source>
</evidence>
<keyword evidence="1" id="KW-0285">Flavoprotein</keyword>
<dbReference type="NCBIfam" id="TIGR00229">
    <property type="entry name" value="sensory_box"/>
    <property type="match status" value="1"/>
</dbReference>
<evidence type="ECO:0000259" key="4">
    <source>
        <dbReference type="PROSITE" id="PS50112"/>
    </source>
</evidence>